<sequence length="131" mass="14448">MSLSRMRYRRRRTAAEPKWLSAVAPFEPWTSFGFGCVPRLRPNAILLAAAGNSLRSCDRSLTEVPIIFSVYTIIAASSVTAPVIGVLVAPARTQELLVSARTWIARNNQIVSILILKMIGLVIIGNNRTRL</sequence>
<organism evidence="2 3">
    <name type="scientific">Paeniglutamicibacter cryotolerans</name>
    <dbReference type="NCBI Taxonomy" id="670079"/>
    <lineage>
        <taxon>Bacteria</taxon>
        <taxon>Bacillati</taxon>
        <taxon>Actinomycetota</taxon>
        <taxon>Actinomycetes</taxon>
        <taxon>Micrococcales</taxon>
        <taxon>Micrococcaceae</taxon>
        <taxon>Paeniglutamicibacter</taxon>
    </lineage>
</organism>
<accession>A0A839QKN0</accession>
<dbReference type="AlphaFoldDB" id="A0A839QKN0"/>
<proteinExistence type="predicted"/>
<feature type="transmembrane region" description="Helical" evidence="1">
    <location>
        <begin position="109"/>
        <end position="126"/>
    </location>
</feature>
<keyword evidence="1" id="KW-0812">Transmembrane</keyword>
<keyword evidence="1" id="KW-1133">Transmembrane helix</keyword>
<evidence type="ECO:0000313" key="3">
    <source>
        <dbReference type="Proteomes" id="UP000523000"/>
    </source>
</evidence>
<feature type="transmembrane region" description="Helical" evidence="1">
    <location>
        <begin position="64"/>
        <end position="89"/>
    </location>
</feature>
<dbReference type="Pfam" id="PF11139">
    <property type="entry name" value="SfLAP"/>
    <property type="match status" value="1"/>
</dbReference>
<evidence type="ECO:0000313" key="2">
    <source>
        <dbReference type="EMBL" id="MBB2994586.1"/>
    </source>
</evidence>
<dbReference type="EMBL" id="JACHVS010000001">
    <property type="protein sequence ID" value="MBB2994586.1"/>
    <property type="molecule type" value="Genomic_DNA"/>
</dbReference>
<gene>
    <name evidence="2" type="ORF">E9229_000777</name>
</gene>
<keyword evidence="1" id="KW-0472">Membrane</keyword>
<dbReference type="Proteomes" id="UP000523000">
    <property type="component" value="Unassembled WGS sequence"/>
</dbReference>
<protein>
    <submittedName>
        <fullName evidence="2">Uncharacterized protein</fullName>
    </submittedName>
</protein>
<name>A0A839QKN0_9MICC</name>
<reference evidence="2 3" key="1">
    <citation type="submission" date="2020-08" db="EMBL/GenBank/DDBJ databases">
        <title>Sequencing the genomes of 1000 actinobacteria strains.</title>
        <authorList>
            <person name="Klenk H.-P."/>
        </authorList>
    </citation>
    <scope>NUCLEOTIDE SEQUENCE [LARGE SCALE GENOMIC DNA]</scope>
    <source>
        <strain evidence="2 3">DSM 22826</strain>
    </source>
</reference>
<dbReference type="InterPro" id="IPR021315">
    <property type="entry name" value="Gap/Sap"/>
</dbReference>
<evidence type="ECO:0000256" key="1">
    <source>
        <dbReference type="SAM" id="Phobius"/>
    </source>
</evidence>
<comment type="caution">
    <text evidence="2">The sequence shown here is derived from an EMBL/GenBank/DDBJ whole genome shotgun (WGS) entry which is preliminary data.</text>
</comment>
<keyword evidence="3" id="KW-1185">Reference proteome</keyword>